<dbReference type="Gene3D" id="2.70.70.10">
    <property type="entry name" value="Glucose Permease (Domain IIA)"/>
    <property type="match status" value="1"/>
</dbReference>
<reference evidence="3 4" key="1">
    <citation type="submission" date="2021-03" db="EMBL/GenBank/DDBJ databases">
        <title>Genomic Encyclopedia of Type Strains, Phase IV (KMG-IV): sequencing the most valuable type-strain genomes for metagenomic binning, comparative biology and taxonomic classification.</title>
        <authorList>
            <person name="Goeker M."/>
        </authorList>
    </citation>
    <scope>NUCLEOTIDE SEQUENCE [LARGE SCALE GENOMIC DNA]</scope>
    <source>
        <strain evidence="3 4">DSM 26048</strain>
    </source>
</reference>
<dbReference type="PANTHER" id="PTHR21666">
    <property type="entry name" value="PEPTIDASE-RELATED"/>
    <property type="match status" value="1"/>
</dbReference>
<dbReference type="Pfam" id="PF01551">
    <property type="entry name" value="Peptidase_M23"/>
    <property type="match status" value="1"/>
</dbReference>
<feature type="domain" description="M23ase beta-sheet core" evidence="2">
    <location>
        <begin position="179"/>
        <end position="272"/>
    </location>
</feature>
<feature type="transmembrane region" description="Helical" evidence="1">
    <location>
        <begin position="83"/>
        <end position="103"/>
    </location>
</feature>
<dbReference type="Proteomes" id="UP001519287">
    <property type="component" value="Unassembled WGS sequence"/>
</dbReference>
<keyword evidence="1" id="KW-1133">Transmembrane helix</keyword>
<dbReference type="RefSeq" id="WP_209979540.1">
    <property type="nucleotide sequence ID" value="NZ_JAGGLB010000056.1"/>
</dbReference>
<dbReference type="CDD" id="cd12797">
    <property type="entry name" value="M23_peptidase"/>
    <property type="match status" value="1"/>
</dbReference>
<evidence type="ECO:0000256" key="1">
    <source>
        <dbReference type="SAM" id="Phobius"/>
    </source>
</evidence>
<dbReference type="PANTHER" id="PTHR21666:SF274">
    <property type="entry name" value="STAGE IV SPORULATION PROTEIN FA"/>
    <property type="match status" value="1"/>
</dbReference>
<keyword evidence="1" id="KW-0472">Membrane</keyword>
<proteinExistence type="predicted"/>
<accession>A0ABS4JAB2</accession>
<dbReference type="InterPro" id="IPR050570">
    <property type="entry name" value="Cell_wall_metabolism_enzyme"/>
</dbReference>
<evidence type="ECO:0000259" key="2">
    <source>
        <dbReference type="Pfam" id="PF01551"/>
    </source>
</evidence>
<name>A0ABS4JAB2_9BACL</name>
<dbReference type="EMBL" id="JAGGLB010000056">
    <property type="protein sequence ID" value="MBP1996793.1"/>
    <property type="molecule type" value="Genomic_DNA"/>
</dbReference>
<evidence type="ECO:0000313" key="4">
    <source>
        <dbReference type="Proteomes" id="UP001519287"/>
    </source>
</evidence>
<gene>
    <name evidence="3" type="ORF">J2Z66_008441</name>
</gene>
<comment type="caution">
    <text evidence="3">The sequence shown here is derived from an EMBL/GenBank/DDBJ whole genome shotgun (WGS) entry which is preliminary data.</text>
</comment>
<keyword evidence="4" id="KW-1185">Reference proteome</keyword>
<evidence type="ECO:0000313" key="3">
    <source>
        <dbReference type="EMBL" id="MBP1996793.1"/>
    </source>
</evidence>
<organism evidence="3 4">
    <name type="scientific">Paenibacillus eucommiae</name>
    <dbReference type="NCBI Taxonomy" id="1355755"/>
    <lineage>
        <taxon>Bacteria</taxon>
        <taxon>Bacillati</taxon>
        <taxon>Bacillota</taxon>
        <taxon>Bacilli</taxon>
        <taxon>Bacillales</taxon>
        <taxon>Paenibacillaceae</taxon>
        <taxon>Paenibacillus</taxon>
    </lineage>
</organism>
<keyword evidence="1" id="KW-0812">Transmembrane</keyword>
<dbReference type="InterPro" id="IPR011055">
    <property type="entry name" value="Dup_hybrid_motif"/>
</dbReference>
<dbReference type="InterPro" id="IPR016047">
    <property type="entry name" value="M23ase_b-sheet_dom"/>
</dbReference>
<dbReference type="SUPFAM" id="SSF51261">
    <property type="entry name" value="Duplicated hybrid motif"/>
    <property type="match status" value="1"/>
</dbReference>
<sequence>MDLKDKKQLGTEWVREHNEALPDNHVEAPWQQRRLLEDPRWARKMEDPEFAWRQKYKYDRTLNGRPADNGGSSWLSPPSLMSIWTKLFISAVIFALIWGMFHIQQPWADRGRQLVVAALTQSMDFNAVSTWYEKYLDGSPSFIPSFRDRGDNASIKVSTENRTYFIPAQGKISSLFDAEHAGLRLQTRPEDPVYALDTGQVIFSGIKEDTGLTVIIRHPGGIQSLYGGLGEKRVEVNDWIKGGEPIGKVLPGEDSTGSLWFAVSKDGHFINPTDVISFD</sequence>
<protein>
    <submittedName>
        <fullName evidence="3">Stage IV sporulation protein FA</fullName>
    </submittedName>
</protein>